<reference evidence="1" key="1">
    <citation type="submission" date="2018-02" db="EMBL/GenBank/DDBJ databases">
        <title>Rhizophora mucronata_Transcriptome.</title>
        <authorList>
            <person name="Meera S.P."/>
            <person name="Sreeshan A."/>
            <person name="Augustine A."/>
        </authorList>
    </citation>
    <scope>NUCLEOTIDE SEQUENCE</scope>
    <source>
        <tissue evidence="1">Leaf</tissue>
    </source>
</reference>
<sequence length="40" mass="4083">MLISTDLIGGLNVNSPYLSVHGAGCIKPKPSGSLHCEATT</sequence>
<evidence type="ECO:0000313" key="1">
    <source>
        <dbReference type="EMBL" id="MBX54856.1"/>
    </source>
</evidence>
<proteinExistence type="predicted"/>
<protein>
    <submittedName>
        <fullName evidence="1">Uncharacterized protein</fullName>
    </submittedName>
</protein>
<name>A0A2P2PJF6_RHIMU</name>
<accession>A0A2P2PJF6</accession>
<dbReference type="EMBL" id="GGEC01074372">
    <property type="protein sequence ID" value="MBX54856.1"/>
    <property type="molecule type" value="Transcribed_RNA"/>
</dbReference>
<dbReference type="AlphaFoldDB" id="A0A2P2PJF6"/>
<organism evidence="1">
    <name type="scientific">Rhizophora mucronata</name>
    <name type="common">Asiatic mangrove</name>
    <dbReference type="NCBI Taxonomy" id="61149"/>
    <lineage>
        <taxon>Eukaryota</taxon>
        <taxon>Viridiplantae</taxon>
        <taxon>Streptophyta</taxon>
        <taxon>Embryophyta</taxon>
        <taxon>Tracheophyta</taxon>
        <taxon>Spermatophyta</taxon>
        <taxon>Magnoliopsida</taxon>
        <taxon>eudicotyledons</taxon>
        <taxon>Gunneridae</taxon>
        <taxon>Pentapetalae</taxon>
        <taxon>rosids</taxon>
        <taxon>fabids</taxon>
        <taxon>Malpighiales</taxon>
        <taxon>Rhizophoraceae</taxon>
        <taxon>Rhizophora</taxon>
    </lineage>
</organism>